<dbReference type="Proteomes" id="UP000541444">
    <property type="component" value="Unassembled WGS sequence"/>
</dbReference>
<dbReference type="Pfam" id="PF20431">
    <property type="entry name" value="E_motif"/>
    <property type="match status" value="1"/>
</dbReference>
<dbReference type="PANTHER" id="PTHR47926">
    <property type="entry name" value="PENTATRICOPEPTIDE REPEAT-CONTAINING PROTEIN"/>
    <property type="match status" value="1"/>
</dbReference>
<organism evidence="3 4">
    <name type="scientific">Kingdonia uniflora</name>
    <dbReference type="NCBI Taxonomy" id="39325"/>
    <lineage>
        <taxon>Eukaryota</taxon>
        <taxon>Viridiplantae</taxon>
        <taxon>Streptophyta</taxon>
        <taxon>Embryophyta</taxon>
        <taxon>Tracheophyta</taxon>
        <taxon>Spermatophyta</taxon>
        <taxon>Magnoliopsida</taxon>
        <taxon>Ranunculales</taxon>
        <taxon>Circaeasteraceae</taxon>
        <taxon>Kingdonia</taxon>
    </lineage>
</organism>
<reference evidence="3 4" key="1">
    <citation type="journal article" date="2020" name="IScience">
        <title>Genome Sequencing of the Endangered Kingdonia uniflora (Circaeasteraceae, Ranunculales) Reveals Potential Mechanisms of Evolutionary Specialization.</title>
        <authorList>
            <person name="Sun Y."/>
            <person name="Deng T."/>
            <person name="Zhang A."/>
            <person name="Moore M.J."/>
            <person name="Landis J.B."/>
            <person name="Lin N."/>
            <person name="Zhang H."/>
            <person name="Zhang X."/>
            <person name="Huang J."/>
            <person name="Zhang X."/>
            <person name="Sun H."/>
            <person name="Wang H."/>
        </authorList>
    </citation>
    <scope>NUCLEOTIDE SEQUENCE [LARGE SCALE GENOMIC DNA]</scope>
    <source>
        <strain evidence="3">TB1705</strain>
        <tissue evidence="3">Leaf</tissue>
    </source>
</reference>
<feature type="repeat" description="PPR" evidence="2">
    <location>
        <begin position="24"/>
        <end position="58"/>
    </location>
</feature>
<dbReference type="Pfam" id="PF12854">
    <property type="entry name" value="PPR_1"/>
    <property type="match status" value="1"/>
</dbReference>
<dbReference type="Pfam" id="PF13041">
    <property type="entry name" value="PPR_2"/>
    <property type="match status" value="1"/>
</dbReference>
<dbReference type="Gene3D" id="1.25.40.10">
    <property type="entry name" value="Tetratricopeptide repeat domain"/>
    <property type="match status" value="3"/>
</dbReference>
<sequence length="484" mass="54148">MYSSCGLPTSARKVFDEIPNRYKDTVDWTNMMSCYTHNNNPIESLRLFCIMQREGTVLRPDGVTFVCVFNGCARVGDCMFGSQGYVFMVKLGYPLSVRVGNAVMDMYVKCGRMGDAKRVFNEMGERNVVSWTVMVDGVIKMEGVGKGRVLFDEMPERNEITWTVMITGYIENGYSREAFLLLEGLGLCLNYVSLCSFLSACSLSGDLVMGKWVHVYALKTMEKYIHLMVGTSLLDMYSKCGRIDMASKVFRTMKYKNVVTWNAMLGGLAMHGRGVAVLDLFEEMVRETNPDDLTFVSVLSACSHSGLVVKGRKFFRDIGMIYGLTPKIEHYACMVDMLCRSGQLDEAEVLVKTMPISPNEVLLGSLLAACGVHGKLHFVEQVLQDLIQIDPLNTECHVLLSNMYTLAGRQDKAYSLREVLKNRGIRKVPGTSSIHVDGQAHHFSAGDKSHSRTKDVYIILEEMIQQLQLAGYVADTAKPSIFCF</sequence>
<evidence type="ECO:0000313" key="3">
    <source>
        <dbReference type="EMBL" id="KAF6171778.1"/>
    </source>
</evidence>
<dbReference type="GO" id="GO:0009451">
    <property type="term" value="P:RNA modification"/>
    <property type="evidence" value="ECO:0007669"/>
    <property type="project" value="InterPro"/>
</dbReference>
<evidence type="ECO:0000313" key="4">
    <source>
        <dbReference type="Proteomes" id="UP000541444"/>
    </source>
</evidence>
<name>A0A7J7NXZ0_9MAGN</name>
<protein>
    <recommendedName>
        <fullName evidence="5">Pentatricopeptide repeat-containing protein</fullName>
    </recommendedName>
</protein>
<keyword evidence="1" id="KW-0677">Repeat</keyword>
<evidence type="ECO:0000256" key="1">
    <source>
        <dbReference type="ARBA" id="ARBA00022737"/>
    </source>
</evidence>
<dbReference type="PANTHER" id="PTHR47926:SF436">
    <property type="entry name" value="PENTATRICOPEPTIDE REPEAT-CONTAINING PROTEIN ELI1, CHLOROPLASTIC-LIKE ISOFORM X2"/>
    <property type="match status" value="1"/>
</dbReference>
<feature type="repeat" description="PPR" evidence="2">
    <location>
        <begin position="96"/>
        <end position="130"/>
    </location>
</feature>
<proteinExistence type="predicted"/>
<comment type="caution">
    <text evidence="3">The sequence shown here is derived from an EMBL/GenBank/DDBJ whole genome shotgun (WGS) entry which is preliminary data.</text>
</comment>
<dbReference type="GO" id="GO:0003723">
    <property type="term" value="F:RNA binding"/>
    <property type="evidence" value="ECO:0007669"/>
    <property type="project" value="InterPro"/>
</dbReference>
<dbReference type="AlphaFoldDB" id="A0A7J7NXZ0"/>
<dbReference type="Pfam" id="PF01535">
    <property type="entry name" value="PPR"/>
    <property type="match status" value="4"/>
</dbReference>
<keyword evidence="4" id="KW-1185">Reference proteome</keyword>
<dbReference type="NCBIfam" id="TIGR00756">
    <property type="entry name" value="PPR"/>
    <property type="match status" value="2"/>
</dbReference>
<feature type="repeat" description="PPR" evidence="2">
    <location>
        <begin position="257"/>
        <end position="287"/>
    </location>
</feature>
<dbReference type="FunFam" id="1.25.40.10:FF:000184">
    <property type="entry name" value="Pentatricopeptide repeat-containing protein, chloroplastic"/>
    <property type="match status" value="1"/>
</dbReference>
<dbReference type="InterPro" id="IPR002885">
    <property type="entry name" value="PPR_rpt"/>
</dbReference>
<dbReference type="InterPro" id="IPR046960">
    <property type="entry name" value="PPR_At4g14850-like_plant"/>
</dbReference>
<gene>
    <name evidence="3" type="ORF">GIB67_007299</name>
</gene>
<evidence type="ECO:0000256" key="2">
    <source>
        <dbReference type="PROSITE-ProRule" id="PRU00708"/>
    </source>
</evidence>
<evidence type="ECO:0008006" key="5">
    <source>
        <dbReference type="Google" id="ProtNLM"/>
    </source>
</evidence>
<accession>A0A7J7NXZ0</accession>
<dbReference type="OrthoDB" id="1688675at2759"/>
<dbReference type="EMBL" id="JACGCM010000455">
    <property type="protein sequence ID" value="KAF6171778.1"/>
    <property type="molecule type" value="Genomic_DNA"/>
</dbReference>
<dbReference type="InterPro" id="IPR046848">
    <property type="entry name" value="E_motif"/>
</dbReference>
<dbReference type="PROSITE" id="PS51375">
    <property type="entry name" value="PPR"/>
    <property type="match status" value="3"/>
</dbReference>
<dbReference type="InterPro" id="IPR011990">
    <property type="entry name" value="TPR-like_helical_dom_sf"/>
</dbReference>